<dbReference type="Pfam" id="PF00750">
    <property type="entry name" value="tRNA-synt_1d"/>
    <property type="match status" value="1"/>
</dbReference>
<dbReference type="InterPro" id="IPR035684">
    <property type="entry name" value="ArgRS_core"/>
</dbReference>
<reference evidence="2" key="1">
    <citation type="journal article" date="2014" name="Front. Microbiol.">
        <title>High frequency of phylogenetically diverse reductive dehalogenase-homologous genes in deep subseafloor sedimentary metagenomes.</title>
        <authorList>
            <person name="Kawai M."/>
            <person name="Futagami T."/>
            <person name="Toyoda A."/>
            <person name="Takaki Y."/>
            <person name="Nishi S."/>
            <person name="Hori S."/>
            <person name="Arai W."/>
            <person name="Tsubouchi T."/>
            <person name="Morono Y."/>
            <person name="Uchiyama I."/>
            <person name="Ito T."/>
            <person name="Fujiyama A."/>
            <person name="Inagaki F."/>
            <person name="Takami H."/>
        </authorList>
    </citation>
    <scope>NUCLEOTIDE SEQUENCE</scope>
    <source>
        <strain evidence="2">Expedition CK06-06</strain>
    </source>
</reference>
<comment type="caution">
    <text evidence="2">The sequence shown here is derived from an EMBL/GenBank/DDBJ whole genome shotgun (WGS) entry which is preliminary data.</text>
</comment>
<dbReference type="GO" id="GO:0006420">
    <property type="term" value="P:arginyl-tRNA aminoacylation"/>
    <property type="evidence" value="ECO:0007669"/>
    <property type="project" value="InterPro"/>
</dbReference>
<protein>
    <recommendedName>
        <fullName evidence="1">Arginyl-tRNA synthetase catalytic core domain-containing protein</fullName>
    </recommendedName>
</protein>
<name>X1V7Q8_9ZZZZ</name>
<dbReference type="InterPro" id="IPR014729">
    <property type="entry name" value="Rossmann-like_a/b/a_fold"/>
</dbReference>
<dbReference type="PANTHER" id="PTHR11956">
    <property type="entry name" value="ARGINYL-TRNA SYNTHETASE"/>
    <property type="match status" value="1"/>
</dbReference>
<dbReference type="GO" id="GO:0004814">
    <property type="term" value="F:arginine-tRNA ligase activity"/>
    <property type="evidence" value="ECO:0007669"/>
    <property type="project" value="InterPro"/>
</dbReference>
<accession>X1V7Q8</accession>
<evidence type="ECO:0000259" key="1">
    <source>
        <dbReference type="Pfam" id="PF00750"/>
    </source>
</evidence>
<dbReference type="AlphaFoldDB" id="X1V7Q8"/>
<organism evidence="2">
    <name type="scientific">marine sediment metagenome</name>
    <dbReference type="NCBI Taxonomy" id="412755"/>
    <lineage>
        <taxon>unclassified sequences</taxon>
        <taxon>metagenomes</taxon>
        <taxon>ecological metagenomes</taxon>
    </lineage>
</organism>
<dbReference type="PANTHER" id="PTHR11956:SF5">
    <property type="entry name" value="ARGININE--TRNA LIGASE, CYTOPLASMIC"/>
    <property type="match status" value="1"/>
</dbReference>
<evidence type="ECO:0000313" key="2">
    <source>
        <dbReference type="EMBL" id="GAJ12222.1"/>
    </source>
</evidence>
<feature type="non-terminal residue" evidence="2">
    <location>
        <position position="227"/>
    </location>
</feature>
<dbReference type="Gene3D" id="3.40.50.620">
    <property type="entry name" value="HUPs"/>
    <property type="match status" value="1"/>
</dbReference>
<dbReference type="InterPro" id="IPR001278">
    <property type="entry name" value="Arg-tRNA-ligase"/>
</dbReference>
<dbReference type="PRINTS" id="PR01038">
    <property type="entry name" value="TRNASYNTHARG"/>
</dbReference>
<dbReference type="EMBL" id="BARW01034983">
    <property type="protein sequence ID" value="GAJ12222.1"/>
    <property type="molecule type" value="Genomic_DNA"/>
</dbReference>
<dbReference type="GO" id="GO:0005524">
    <property type="term" value="F:ATP binding"/>
    <property type="evidence" value="ECO:0007669"/>
    <property type="project" value="InterPro"/>
</dbReference>
<gene>
    <name evidence="2" type="ORF">S12H4_54680</name>
</gene>
<sequence>FSSEGVEKIEAAGPGYINLFLEREKFFSSQLHSIGQTSLSPEEEKIIIEHTNINPNKAAHIGHLRNACLGDTLGRCLKYKGENVEIQNYIDDTGVQVADVVFGFMELEKKSLSQIKKIKEKFDYYCWDLYVRVSSYLENNPQAEARKSEILKKIEEGKNPEHETAHYISRRIIKAHLQTMGRIGVGYDLLPCESSILHLKFWEKAFSLLKEKKAISFVKSGENKGCW</sequence>
<proteinExistence type="predicted"/>
<feature type="domain" description="Arginyl-tRNA synthetase catalytic core" evidence="1">
    <location>
        <begin position="38"/>
        <end position="160"/>
    </location>
</feature>
<dbReference type="SUPFAM" id="SSF52374">
    <property type="entry name" value="Nucleotidylyl transferase"/>
    <property type="match status" value="1"/>
</dbReference>
<feature type="non-terminal residue" evidence="2">
    <location>
        <position position="1"/>
    </location>
</feature>